<keyword evidence="3" id="KW-1185">Reference proteome</keyword>
<accession>A0A562JFH5</accession>
<dbReference type="InterPro" id="IPR003607">
    <property type="entry name" value="HD/PDEase_dom"/>
</dbReference>
<dbReference type="RefSeq" id="WP_145081656.1">
    <property type="nucleotide sequence ID" value="NZ_DAMBUX010000015.1"/>
</dbReference>
<reference evidence="2 3" key="1">
    <citation type="submission" date="2019-07" db="EMBL/GenBank/DDBJ databases">
        <title>Genomic Encyclopedia of Type Strains, Phase I: the one thousand microbial genomes (KMG-I) project.</title>
        <authorList>
            <person name="Kyrpides N."/>
        </authorList>
    </citation>
    <scope>NUCLEOTIDE SEQUENCE [LARGE SCALE GENOMIC DNA]</scope>
    <source>
        <strain evidence="2 3">DSM 13558</strain>
    </source>
</reference>
<protein>
    <submittedName>
        <fullName evidence="2">HD domain-containing protein</fullName>
    </submittedName>
</protein>
<dbReference type="AlphaFoldDB" id="A0A562JFH5"/>
<evidence type="ECO:0000259" key="1">
    <source>
        <dbReference type="PROSITE" id="PS51831"/>
    </source>
</evidence>
<dbReference type="OrthoDB" id="1669667at2"/>
<proteinExistence type="predicted"/>
<evidence type="ECO:0000313" key="3">
    <source>
        <dbReference type="Proteomes" id="UP000315343"/>
    </source>
</evidence>
<dbReference type="PROSITE" id="PS51831">
    <property type="entry name" value="HD"/>
    <property type="match status" value="1"/>
</dbReference>
<feature type="domain" description="HD" evidence="1">
    <location>
        <begin position="33"/>
        <end position="135"/>
    </location>
</feature>
<dbReference type="SMART" id="SM00471">
    <property type="entry name" value="HDc"/>
    <property type="match status" value="1"/>
</dbReference>
<dbReference type="EMBL" id="VLKH01000003">
    <property type="protein sequence ID" value="TWH81614.1"/>
    <property type="molecule type" value="Genomic_DNA"/>
</dbReference>
<sequence>MKRINQILANEDYIKYLSKNKEAEGDRIYCHHDIAHFLDVSRIAYIISLEEKLNVNKEILYAMGLLHDIGRWMEYESGIDHALASKNLAEGILLDCDFSETEIQEILTAIESHRNIKSTSVLGDLLYRADKLSRNCLHCSAIGTCKKFQNKEVPVILY</sequence>
<comment type="caution">
    <text evidence="2">The sequence shown here is derived from an EMBL/GenBank/DDBJ whole genome shotgun (WGS) entry which is preliminary data.</text>
</comment>
<dbReference type="InterPro" id="IPR006674">
    <property type="entry name" value="HD_domain"/>
</dbReference>
<dbReference type="SUPFAM" id="SSF109604">
    <property type="entry name" value="HD-domain/PDEase-like"/>
    <property type="match status" value="1"/>
</dbReference>
<dbReference type="Proteomes" id="UP000315343">
    <property type="component" value="Unassembled WGS sequence"/>
</dbReference>
<evidence type="ECO:0000313" key="2">
    <source>
        <dbReference type="EMBL" id="TWH81614.1"/>
    </source>
</evidence>
<gene>
    <name evidence="2" type="ORF">LY60_01368</name>
</gene>
<dbReference type="CDD" id="cd00077">
    <property type="entry name" value="HDc"/>
    <property type="match status" value="1"/>
</dbReference>
<name>A0A562JFH5_9FIRM</name>
<organism evidence="2 3">
    <name type="scientific">Sedimentibacter saalensis</name>
    <dbReference type="NCBI Taxonomy" id="130788"/>
    <lineage>
        <taxon>Bacteria</taxon>
        <taxon>Bacillati</taxon>
        <taxon>Bacillota</taxon>
        <taxon>Tissierellia</taxon>
        <taxon>Sedimentibacter</taxon>
    </lineage>
</organism>
<dbReference type="Pfam" id="PF01966">
    <property type="entry name" value="HD"/>
    <property type="match status" value="1"/>
</dbReference>
<dbReference type="Gene3D" id="1.10.3210.10">
    <property type="entry name" value="Hypothetical protein af1432"/>
    <property type="match status" value="1"/>
</dbReference>